<dbReference type="PANTHER" id="PTHR26374:SF378">
    <property type="entry name" value="C2H2-TYPE ZINC FINGER FAMILY PROTEIN"/>
    <property type="match status" value="1"/>
</dbReference>
<dbReference type="Proteomes" id="UP000237347">
    <property type="component" value="Unassembled WGS sequence"/>
</dbReference>
<evidence type="ECO:0000256" key="9">
    <source>
        <dbReference type="PROSITE-ProRule" id="PRU00042"/>
    </source>
</evidence>
<evidence type="ECO:0000256" key="6">
    <source>
        <dbReference type="ARBA" id="ARBA00023015"/>
    </source>
</evidence>
<dbReference type="GO" id="GO:0008270">
    <property type="term" value="F:zinc ion binding"/>
    <property type="evidence" value="ECO:0007669"/>
    <property type="project" value="UniProtKB-KW"/>
</dbReference>
<dbReference type="InterPro" id="IPR013087">
    <property type="entry name" value="Znf_C2H2_type"/>
</dbReference>
<evidence type="ECO:0000256" key="4">
    <source>
        <dbReference type="ARBA" id="ARBA00022771"/>
    </source>
</evidence>
<evidence type="ECO:0000256" key="5">
    <source>
        <dbReference type="ARBA" id="ARBA00022833"/>
    </source>
</evidence>
<organism evidence="12 13">
    <name type="scientific">Quercus suber</name>
    <name type="common">Cork oak</name>
    <dbReference type="NCBI Taxonomy" id="58331"/>
    <lineage>
        <taxon>Eukaryota</taxon>
        <taxon>Viridiplantae</taxon>
        <taxon>Streptophyta</taxon>
        <taxon>Embryophyta</taxon>
        <taxon>Tracheophyta</taxon>
        <taxon>Spermatophyta</taxon>
        <taxon>Magnoliopsida</taxon>
        <taxon>eudicotyledons</taxon>
        <taxon>Gunneridae</taxon>
        <taxon>Pentapetalae</taxon>
        <taxon>rosids</taxon>
        <taxon>fabids</taxon>
        <taxon>Fagales</taxon>
        <taxon>Fagaceae</taxon>
        <taxon>Quercus</taxon>
    </lineage>
</organism>
<dbReference type="PANTHER" id="PTHR26374">
    <property type="entry name" value="ZINC FINGER PROTEIN ZAT5"/>
    <property type="match status" value="1"/>
</dbReference>
<reference evidence="12 13" key="1">
    <citation type="journal article" date="2018" name="Sci. Data">
        <title>The draft genome sequence of cork oak.</title>
        <authorList>
            <person name="Ramos A.M."/>
            <person name="Usie A."/>
            <person name="Barbosa P."/>
            <person name="Barros P.M."/>
            <person name="Capote T."/>
            <person name="Chaves I."/>
            <person name="Simoes F."/>
            <person name="Abreu I."/>
            <person name="Carrasquinho I."/>
            <person name="Faro C."/>
            <person name="Guimaraes J.B."/>
            <person name="Mendonca D."/>
            <person name="Nobrega F."/>
            <person name="Rodrigues L."/>
            <person name="Saibo N.J.M."/>
            <person name="Varela M.C."/>
            <person name="Egas C."/>
            <person name="Matos J."/>
            <person name="Miguel C.M."/>
            <person name="Oliveira M.M."/>
            <person name="Ricardo C.P."/>
            <person name="Goncalves S."/>
        </authorList>
    </citation>
    <scope>NUCLEOTIDE SEQUENCE [LARGE SCALE GENOMIC DNA]</scope>
    <source>
        <strain evidence="13">cv. HL8</strain>
    </source>
</reference>
<keyword evidence="5" id="KW-0862">Zinc</keyword>
<accession>A0AAW0L1M4</accession>
<comment type="subcellular location">
    <subcellularLocation>
        <location evidence="1">Nucleus</location>
    </subcellularLocation>
</comment>
<dbReference type="Pfam" id="PF13912">
    <property type="entry name" value="zf-C2H2_6"/>
    <property type="match status" value="1"/>
</dbReference>
<keyword evidence="7" id="KW-0804">Transcription</keyword>
<keyword evidence="4 9" id="KW-0863">Zinc-finger</keyword>
<proteinExistence type="predicted"/>
<protein>
    <submittedName>
        <fullName evidence="12">Zinc finger protein zat5</fullName>
    </submittedName>
</protein>
<dbReference type="PROSITE" id="PS00028">
    <property type="entry name" value="ZINC_FINGER_C2H2_1"/>
    <property type="match status" value="1"/>
</dbReference>
<evidence type="ECO:0000256" key="10">
    <source>
        <dbReference type="SAM" id="MobiDB-lite"/>
    </source>
</evidence>
<evidence type="ECO:0000313" key="13">
    <source>
        <dbReference type="Proteomes" id="UP000237347"/>
    </source>
</evidence>
<evidence type="ECO:0000313" key="12">
    <source>
        <dbReference type="EMBL" id="KAK7845537.1"/>
    </source>
</evidence>
<name>A0AAW0L1M4_QUESU</name>
<dbReference type="GO" id="GO:0005634">
    <property type="term" value="C:nucleus"/>
    <property type="evidence" value="ECO:0007669"/>
    <property type="project" value="UniProtKB-SubCell"/>
</dbReference>
<evidence type="ECO:0000256" key="2">
    <source>
        <dbReference type="ARBA" id="ARBA00022723"/>
    </source>
</evidence>
<sequence>MEAQEEVMMGSRDQTHIVKGKRTKRQRPQSPIPFAMITTTSGDDIIGGGGGGGSGGGGTTTGGDCYNVDILNTNNIINWSPPATTSTELQDSTEEEEDMANCLILLAKGQSVRGRALGGHRASHKKTKALAAAAEEKKQFLLSSEDDSVEEAQQQQQQQQQVIIKKNNNDHFSSSLSLQLSNSSRGLYSNNNNINRSNNNNNNNKVHECSVCGAEFTSGQALGGHMRRHRSPMGTSSSTMGGNVINTLREREREKTMGVWLGMSPLTTTTKSVV</sequence>
<feature type="region of interest" description="Disordered" evidence="10">
    <location>
        <begin position="1"/>
        <end position="27"/>
    </location>
</feature>
<evidence type="ECO:0000256" key="3">
    <source>
        <dbReference type="ARBA" id="ARBA00022737"/>
    </source>
</evidence>
<dbReference type="AlphaFoldDB" id="A0AAW0L1M4"/>
<feature type="domain" description="C2H2-type" evidence="11">
    <location>
        <begin position="207"/>
        <end position="234"/>
    </location>
</feature>
<gene>
    <name evidence="12" type="primary">ZAT5_2</name>
    <name evidence="12" type="ORF">CFP56_009184</name>
</gene>
<feature type="compositionally biased region" description="Basic residues" evidence="10">
    <location>
        <begin position="18"/>
        <end position="27"/>
    </location>
</feature>
<comment type="caution">
    <text evidence="12">The sequence shown here is derived from an EMBL/GenBank/DDBJ whole genome shotgun (WGS) entry which is preliminary data.</text>
</comment>
<evidence type="ECO:0000256" key="8">
    <source>
        <dbReference type="ARBA" id="ARBA00023242"/>
    </source>
</evidence>
<dbReference type="Gene3D" id="3.30.160.60">
    <property type="entry name" value="Classic Zinc Finger"/>
    <property type="match status" value="1"/>
</dbReference>
<dbReference type="InterPro" id="IPR036236">
    <property type="entry name" value="Znf_C2H2_sf"/>
</dbReference>
<evidence type="ECO:0000256" key="7">
    <source>
        <dbReference type="ARBA" id="ARBA00023163"/>
    </source>
</evidence>
<evidence type="ECO:0000259" key="11">
    <source>
        <dbReference type="PROSITE" id="PS50157"/>
    </source>
</evidence>
<dbReference type="EMBL" id="PKMF04000169">
    <property type="protein sequence ID" value="KAK7845537.1"/>
    <property type="molecule type" value="Genomic_DNA"/>
</dbReference>
<keyword evidence="13" id="KW-1185">Reference proteome</keyword>
<keyword evidence="2" id="KW-0479">Metal-binding</keyword>
<keyword evidence="3" id="KW-0677">Repeat</keyword>
<dbReference type="SUPFAM" id="SSF57667">
    <property type="entry name" value="beta-beta-alpha zinc fingers"/>
    <property type="match status" value="1"/>
</dbReference>
<keyword evidence="8" id="KW-0539">Nucleus</keyword>
<keyword evidence="6" id="KW-0805">Transcription regulation</keyword>
<dbReference type="PROSITE" id="PS50157">
    <property type="entry name" value="ZINC_FINGER_C2H2_2"/>
    <property type="match status" value="1"/>
</dbReference>
<evidence type="ECO:0000256" key="1">
    <source>
        <dbReference type="ARBA" id="ARBA00004123"/>
    </source>
</evidence>